<feature type="transmembrane region" description="Helical" evidence="6">
    <location>
        <begin position="12"/>
        <end position="29"/>
    </location>
</feature>
<feature type="transmembrane region" description="Helical" evidence="6">
    <location>
        <begin position="260"/>
        <end position="283"/>
    </location>
</feature>
<reference evidence="7 8" key="1">
    <citation type="submission" date="2018-04" db="EMBL/GenBank/DDBJ databases">
        <title>Genomic Encyclopedia of Archaeal and Bacterial Type Strains, Phase II (KMG-II): from individual species to whole genera.</title>
        <authorList>
            <person name="Goeker M."/>
        </authorList>
    </citation>
    <scope>NUCLEOTIDE SEQUENCE [LARGE SCALE GENOMIC DNA]</scope>
    <source>
        <strain evidence="7 8">DSM 5822</strain>
    </source>
</reference>
<evidence type="ECO:0000313" key="8">
    <source>
        <dbReference type="Proteomes" id="UP000244223"/>
    </source>
</evidence>
<feature type="transmembrane region" description="Helical" evidence="6">
    <location>
        <begin position="232"/>
        <end position="253"/>
    </location>
</feature>
<dbReference type="EMBL" id="QAON01000006">
    <property type="protein sequence ID" value="PTQ89610.1"/>
    <property type="molecule type" value="Genomic_DNA"/>
</dbReference>
<feature type="transmembrane region" description="Helical" evidence="6">
    <location>
        <begin position="207"/>
        <end position="226"/>
    </location>
</feature>
<keyword evidence="5 6" id="KW-0472">Membrane</keyword>
<evidence type="ECO:0000256" key="4">
    <source>
        <dbReference type="ARBA" id="ARBA00022989"/>
    </source>
</evidence>
<dbReference type="AlphaFoldDB" id="A0A2T5IZW2"/>
<organism evidence="7 8">
    <name type="scientific">Agitococcus lubricus</name>
    <dbReference type="NCBI Taxonomy" id="1077255"/>
    <lineage>
        <taxon>Bacteria</taxon>
        <taxon>Pseudomonadati</taxon>
        <taxon>Pseudomonadota</taxon>
        <taxon>Gammaproteobacteria</taxon>
        <taxon>Moraxellales</taxon>
        <taxon>Moraxellaceae</taxon>
        <taxon>Agitococcus</taxon>
    </lineage>
</organism>
<comment type="similarity">
    <text evidence="2">Belongs to the autoinducer-2 exporter (AI-2E) (TC 2.A.86) family.</text>
</comment>
<evidence type="ECO:0000256" key="3">
    <source>
        <dbReference type="ARBA" id="ARBA00022692"/>
    </source>
</evidence>
<feature type="transmembrane region" description="Helical" evidence="6">
    <location>
        <begin position="67"/>
        <end position="91"/>
    </location>
</feature>
<dbReference type="GO" id="GO:0016020">
    <property type="term" value="C:membrane"/>
    <property type="evidence" value="ECO:0007669"/>
    <property type="project" value="UniProtKB-SubCell"/>
</dbReference>
<dbReference type="Pfam" id="PF01594">
    <property type="entry name" value="AI-2E_transport"/>
    <property type="match status" value="1"/>
</dbReference>
<comment type="subcellular location">
    <subcellularLocation>
        <location evidence="1">Membrane</location>
        <topology evidence="1">Multi-pass membrane protein</topology>
    </subcellularLocation>
</comment>
<name>A0A2T5IZW2_9GAMM</name>
<dbReference type="InterPro" id="IPR002549">
    <property type="entry name" value="AI-2E-like"/>
</dbReference>
<dbReference type="Proteomes" id="UP000244223">
    <property type="component" value="Unassembled WGS sequence"/>
</dbReference>
<gene>
    <name evidence="7" type="ORF">C8N29_106141</name>
</gene>
<evidence type="ECO:0000256" key="6">
    <source>
        <dbReference type="SAM" id="Phobius"/>
    </source>
</evidence>
<keyword evidence="8" id="KW-1185">Reference proteome</keyword>
<evidence type="ECO:0000256" key="1">
    <source>
        <dbReference type="ARBA" id="ARBA00004141"/>
    </source>
</evidence>
<accession>A0A2T5IZW2</accession>
<sequence>MLSSVIWSGARHQRFVAFIVVAFVFLLFVKLGLLVPVYTGLLAFGLVTHFSETIVDERIRSIRSKWIATTLVTVLVVVVLVGAGAGIHMLLKTTTDVHDLMLRMSDILNSARSWLPESIRQSIPQQNDLLTKISEWLRTHAADIGTFGLGALKGIGLALLGVLLGALIAVSETTHHQLHGPVSTRLLQQLASLKDAFWRVAIAQVKISALNTTLTATYLAIVLPLFGVQLPLIKTLIAVTFIAGLLPVVGNLISNTVITVISLSHSFGVAVAALGFLIVVHKLEYFINARIVGTQINAKAWEILLSMLIMERCFGLIGVVAAPVFYAWLKQEWQRWDQVQHEKTHLNQT</sequence>
<proteinExistence type="inferred from homology"/>
<evidence type="ECO:0000256" key="2">
    <source>
        <dbReference type="ARBA" id="ARBA00009773"/>
    </source>
</evidence>
<feature type="transmembrane region" description="Helical" evidence="6">
    <location>
        <begin position="144"/>
        <end position="170"/>
    </location>
</feature>
<comment type="caution">
    <text evidence="7">The sequence shown here is derived from an EMBL/GenBank/DDBJ whole genome shotgun (WGS) entry which is preliminary data.</text>
</comment>
<dbReference type="RefSeq" id="WP_107865565.1">
    <property type="nucleotide sequence ID" value="NZ_QAON01000006.1"/>
</dbReference>
<protein>
    <submittedName>
        <fullName evidence="7">Putative PurR-regulated permease PerM</fullName>
    </submittedName>
</protein>
<keyword evidence="3 6" id="KW-0812">Transmembrane</keyword>
<feature type="transmembrane region" description="Helical" evidence="6">
    <location>
        <begin position="303"/>
        <end position="329"/>
    </location>
</feature>
<evidence type="ECO:0000256" key="5">
    <source>
        <dbReference type="ARBA" id="ARBA00023136"/>
    </source>
</evidence>
<evidence type="ECO:0000313" key="7">
    <source>
        <dbReference type="EMBL" id="PTQ89610.1"/>
    </source>
</evidence>
<keyword evidence="4 6" id="KW-1133">Transmembrane helix</keyword>
<dbReference type="OrthoDB" id="9774361at2"/>